<feature type="compositionally biased region" description="Low complexity" evidence="5">
    <location>
        <begin position="97"/>
        <end position="120"/>
    </location>
</feature>
<dbReference type="EMBL" id="ML977343">
    <property type="protein sequence ID" value="KAF2109289.1"/>
    <property type="molecule type" value="Genomic_DNA"/>
</dbReference>
<gene>
    <name evidence="7" type="ORF">BDV96DRAFT_605006</name>
</gene>
<dbReference type="Proteomes" id="UP000799770">
    <property type="component" value="Unassembled WGS sequence"/>
</dbReference>
<proteinExistence type="predicted"/>
<keyword evidence="4" id="KW-0539">Nucleus</keyword>
<name>A0A6A5YPX8_9PLEO</name>
<evidence type="ECO:0000256" key="5">
    <source>
        <dbReference type="SAM" id="MobiDB-lite"/>
    </source>
</evidence>
<protein>
    <recommendedName>
        <fullName evidence="6">Zn(2)-C6 fungal-type domain-containing protein</fullName>
    </recommendedName>
</protein>
<evidence type="ECO:0000313" key="8">
    <source>
        <dbReference type="Proteomes" id="UP000799770"/>
    </source>
</evidence>
<keyword evidence="2" id="KW-0238">DNA-binding</keyword>
<dbReference type="SUPFAM" id="SSF57701">
    <property type="entry name" value="Zn2/Cys6 DNA-binding domain"/>
    <property type="match status" value="1"/>
</dbReference>
<feature type="region of interest" description="Disordered" evidence="5">
    <location>
        <begin position="94"/>
        <end position="131"/>
    </location>
</feature>
<sequence length="403" mass="45542">MSLSYISSTRKKSCKNCVKAKRRCDLGYPCCKRCFAKQLTCNYPTASRVRETEEVVVRLRTPDLIPFDSAAPSEPANTSTAELQDDGFTIDPVLLQSSDSSGNSHSSSSPESSSPETITEPWPPSWNWQTHPAGPPITIMEGLLPQIWEPSILSDTQVGSSLNRVCGFIPALAYSGSTDYLHEALYQDWQPQAYQDSIALSSLYMCKTGSNQSILRRAIDSKINGLISQSKTWTLREHLAAVQALIIYQIIRLFDPELGMQAQAEKHNTMLEVWVAHLWKRFFNEPQKFANCFDNWVFQESLRRTVLLSVFLRGIWSAVTKGGVCDQVPVLSRLPIAGDARLWEYKMEEWVLQEPWENKEKVVTYQDFSSTWTGESDIGALTEWQKLLLVACRGQDDPRLLNC</sequence>
<dbReference type="InterPro" id="IPR050675">
    <property type="entry name" value="OAF3"/>
</dbReference>
<dbReference type="GO" id="GO:0008270">
    <property type="term" value="F:zinc ion binding"/>
    <property type="evidence" value="ECO:0007669"/>
    <property type="project" value="InterPro"/>
</dbReference>
<feature type="domain" description="Zn(2)-C6 fungal-type" evidence="6">
    <location>
        <begin position="13"/>
        <end position="43"/>
    </location>
</feature>
<keyword evidence="8" id="KW-1185">Reference proteome</keyword>
<evidence type="ECO:0000256" key="2">
    <source>
        <dbReference type="ARBA" id="ARBA00023125"/>
    </source>
</evidence>
<evidence type="ECO:0000256" key="4">
    <source>
        <dbReference type="ARBA" id="ARBA00023242"/>
    </source>
</evidence>
<dbReference type="PROSITE" id="PS50048">
    <property type="entry name" value="ZN2_CY6_FUNGAL_2"/>
    <property type="match status" value="1"/>
</dbReference>
<evidence type="ECO:0000313" key="7">
    <source>
        <dbReference type="EMBL" id="KAF2109289.1"/>
    </source>
</evidence>
<dbReference type="InterPro" id="IPR036864">
    <property type="entry name" value="Zn2-C6_fun-type_DNA-bd_sf"/>
</dbReference>
<keyword evidence="3" id="KW-0804">Transcription</keyword>
<evidence type="ECO:0000256" key="3">
    <source>
        <dbReference type="ARBA" id="ARBA00023163"/>
    </source>
</evidence>
<reference evidence="7" key="1">
    <citation type="journal article" date="2020" name="Stud. Mycol.">
        <title>101 Dothideomycetes genomes: a test case for predicting lifestyles and emergence of pathogens.</title>
        <authorList>
            <person name="Haridas S."/>
            <person name="Albert R."/>
            <person name="Binder M."/>
            <person name="Bloem J."/>
            <person name="Labutti K."/>
            <person name="Salamov A."/>
            <person name="Andreopoulos B."/>
            <person name="Baker S."/>
            <person name="Barry K."/>
            <person name="Bills G."/>
            <person name="Bluhm B."/>
            <person name="Cannon C."/>
            <person name="Castanera R."/>
            <person name="Culley D."/>
            <person name="Daum C."/>
            <person name="Ezra D."/>
            <person name="Gonzalez J."/>
            <person name="Henrissat B."/>
            <person name="Kuo A."/>
            <person name="Liang C."/>
            <person name="Lipzen A."/>
            <person name="Lutzoni F."/>
            <person name="Magnuson J."/>
            <person name="Mondo S."/>
            <person name="Nolan M."/>
            <person name="Ohm R."/>
            <person name="Pangilinan J."/>
            <person name="Park H.-J."/>
            <person name="Ramirez L."/>
            <person name="Alfaro M."/>
            <person name="Sun H."/>
            <person name="Tritt A."/>
            <person name="Yoshinaga Y."/>
            <person name="Zwiers L.-H."/>
            <person name="Turgeon B."/>
            <person name="Goodwin S."/>
            <person name="Spatafora J."/>
            <person name="Crous P."/>
            <person name="Grigoriev I."/>
        </authorList>
    </citation>
    <scope>NUCLEOTIDE SEQUENCE</scope>
    <source>
        <strain evidence="7">CBS 627.86</strain>
    </source>
</reference>
<evidence type="ECO:0000256" key="1">
    <source>
        <dbReference type="ARBA" id="ARBA00023015"/>
    </source>
</evidence>
<dbReference type="GO" id="GO:0000981">
    <property type="term" value="F:DNA-binding transcription factor activity, RNA polymerase II-specific"/>
    <property type="evidence" value="ECO:0007669"/>
    <property type="project" value="InterPro"/>
</dbReference>
<accession>A0A6A5YPX8</accession>
<dbReference type="GO" id="GO:0005634">
    <property type="term" value="C:nucleus"/>
    <property type="evidence" value="ECO:0007669"/>
    <property type="project" value="TreeGrafter"/>
</dbReference>
<dbReference type="AlphaFoldDB" id="A0A6A5YPX8"/>
<keyword evidence="1" id="KW-0805">Transcription regulation</keyword>
<evidence type="ECO:0000259" key="6">
    <source>
        <dbReference type="PROSITE" id="PS50048"/>
    </source>
</evidence>
<dbReference type="OrthoDB" id="4216928at2759"/>
<dbReference type="CDD" id="cd00067">
    <property type="entry name" value="GAL4"/>
    <property type="match status" value="1"/>
</dbReference>
<dbReference type="InterPro" id="IPR001138">
    <property type="entry name" value="Zn2Cys6_DnaBD"/>
</dbReference>
<organism evidence="7 8">
    <name type="scientific">Lophiotrema nucula</name>
    <dbReference type="NCBI Taxonomy" id="690887"/>
    <lineage>
        <taxon>Eukaryota</taxon>
        <taxon>Fungi</taxon>
        <taxon>Dikarya</taxon>
        <taxon>Ascomycota</taxon>
        <taxon>Pezizomycotina</taxon>
        <taxon>Dothideomycetes</taxon>
        <taxon>Pleosporomycetidae</taxon>
        <taxon>Pleosporales</taxon>
        <taxon>Lophiotremataceae</taxon>
        <taxon>Lophiotrema</taxon>
    </lineage>
</organism>
<dbReference type="PANTHER" id="PTHR31069:SF12">
    <property type="entry name" value="TRANSCRIPTION FACTOR DOMAIN-CONTAINING PROTEIN"/>
    <property type="match status" value="1"/>
</dbReference>
<dbReference type="GO" id="GO:0000978">
    <property type="term" value="F:RNA polymerase II cis-regulatory region sequence-specific DNA binding"/>
    <property type="evidence" value="ECO:0007669"/>
    <property type="project" value="TreeGrafter"/>
</dbReference>
<dbReference type="GO" id="GO:0045944">
    <property type="term" value="P:positive regulation of transcription by RNA polymerase II"/>
    <property type="evidence" value="ECO:0007669"/>
    <property type="project" value="TreeGrafter"/>
</dbReference>
<dbReference type="PANTHER" id="PTHR31069">
    <property type="entry name" value="OLEATE-ACTIVATED TRANSCRIPTION FACTOR 1-RELATED"/>
    <property type="match status" value="1"/>
</dbReference>